<feature type="domain" description="Homeobox" evidence="8">
    <location>
        <begin position="126"/>
        <end position="186"/>
    </location>
</feature>
<dbReference type="InterPro" id="IPR017970">
    <property type="entry name" value="Homeobox_CS"/>
</dbReference>
<dbReference type="InterPro" id="IPR009057">
    <property type="entry name" value="Homeodomain-like_sf"/>
</dbReference>
<dbReference type="InterPro" id="IPR000047">
    <property type="entry name" value="HTH_motif"/>
</dbReference>
<dbReference type="Proteomes" id="UP000015104">
    <property type="component" value="Unassembled WGS sequence"/>
</dbReference>
<evidence type="ECO:0000256" key="4">
    <source>
        <dbReference type="ARBA" id="ARBA00023242"/>
    </source>
</evidence>
<name>T1L4X4_TETUR</name>
<dbReference type="CDD" id="cd00086">
    <property type="entry name" value="homeodomain"/>
    <property type="match status" value="1"/>
</dbReference>
<comment type="subcellular location">
    <subcellularLocation>
        <location evidence="1 5 6">Nucleus</location>
    </subcellularLocation>
</comment>
<evidence type="ECO:0000256" key="3">
    <source>
        <dbReference type="ARBA" id="ARBA00023155"/>
    </source>
</evidence>
<dbReference type="PANTHER" id="PTHR24340">
    <property type="entry name" value="HOMEOBOX PROTEIN NKX"/>
    <property type="match status" value="1"/>
</dbReference>
<keyword evidence="4 5" id="KW-0539">Nucleus</keyword>
<keyword evidence="10" id="KW-1185">Reference proteome</keyword>
<dbReference type="PRINTS" id="PR00024">
    <property type="entry name" value="HOMEOBOX"/>
</dbReference>
<reference evidence="9" key="2">
    <citation type="submission" date="2015-06" db="UniProtKB">
        <authorList>
            <consortium name="EnsemblMetazoa"/>
        </authorList>
    </citation>
    <scope>IDENTIFICATION</scope>
</reference>
<dbReference type="PRINTS" id="PR00031">
    <property type="entry name" value="HTHREPRESSR"/>
</dbReference>
<keyword evidence="3 5" id="KW-0371">Homeobox</keyword>
<evidence type="ECO:0000256" key="5">
    <source>
        <dbReference type="PROSITE-ProRule" id="PRU00108"/>
    </source>
</evidence>
<dbReference type="SMART" id="SM00389">
    <property type="entry name" value="HOX"/>
    <property type="match status" value="1"/>
</dbReference>
<evidence type="ECO:0000256" key="7">
    <source>
        <dbReference type="SAM" id="MobiDB-lite"/>
    </source>
</evidence>
<evidence type="ECO:0000256" key="2">
    <source>
        <dbReference type="ARBA" id="ARBA00023125"/>
    </source>
</evidence>
<protein>
    <recommendedName>
        <fullName evidence="8">Homeobox domain-containing protein</fullName>
    </recommendedName>
</protein>
<dbReference type="EMBL" id="CAEY01001178">
    <property type="status" value="NOT_ANNOTATED_CDS"/>
    <property type="molecule type" value="Genomic_DNA"/>
</dbReference>
<evidence type="ECO:0000256" key="1">
    <source>
        <dbReference type="ARBA" id="ARBA00004123"/>
    </source>
</evidence>
<evidence type="ECO:0000313" key="9">
    <source>
        <dbReference type="EnsemblMetazoa" id="tetur41g00450.1"/>
    </source>
</evidence>
<dbReference type="HOGENOM" id="CLU_1367796_0_0_1"/>
<dbReference type="GO" id="GO:0005634">
    <property type="term" value="C:nucleus"/>
    <property type="evidence" value="ECO:0007669"/>
    <property type="project" value="UniProtKB-SubCell"/>
</dbReference>
<dbReference type="eggNOG" id="KOG0847">
    <property type="taxonomic scope" value="Eukaryota"/>
</dbReference>
<accession>T1L4X4</accession>
<dbReference type="PROSITE" id="PS50071">
    <property type="entry name" value="HOMEOBOX_2"/>
    <property type="match status" value="1"/>
</dbReference>
<dbReference type="InterPro" id="IPR020479">
    <property type="entry name" value="HD_metazoa"/>
</dbReference>
<feature type="compositionally biased region" description="Polar residues" evidence="7">
    <location>
        <begin position="1"/>
        <end position="20"/>
    </location>
</feature>
<evidence type="ECO:0000259" key="8">
    <source>
        <dbReference type="PROSITE" id="PS50071"/>
    </source>
</evidence>
<dbReference type="InterPro" id="IPR050394">
    <property type="entry name" value="Homeobox_NK-like"/>
</dbReference>
<dbReference type="Pfam" id="PF00046">
    <property type="entry name" value="Homeodomain"/>
    <property type="match status" value="1"/>
</dbReference>
<dbReference type="GO" id="GO:0000978">
    <property type="term" value="F:RNA polymerase II cis-regulatory region sequence-specific DNA binding"/>
    <property type="evidence" value="ECO:0007669"/>
    <property type="project" value="TreeGrafter"/>
</dbReference>
<dbReference type="PROSITE" id="PS00027">
    <property type="entry name" value="HOMEOBOX_1"/>
    <property type="match status" value="1"/>
</dbReference>
<dbReference type="PANTHER" id="PTHR24340:SF35">
    <property type="entry name" value="HGTX, ISOFORM C"/>
    <property type="match status" value="1"/>
</dbReference>
<dbReference type="InterPro" id="IPR001356">
    <property type="entry name" value="HD"/>
</dbReference>
<dbReference type="SUPFAM" id="SSF46689">
    <property type="entry name" value="Homeodomain-like"/>
    <property type="match status" value="1"/>
</dbReference>
<dbReference type="GO" id="GO:0030154">
    <property type="term" value="P:cell differentiation"/>
    <property type="evidence" value="ECO:0007669"/>
    <property type="project" value="TreeGrafter"/>
</dbReference>
<dbReference type="GO" id="GO:0000981">
    <property type="term" value="F:DNA-binding transcription factor activity, RNA polymerase II-specific"/>
    <property type="evidence" value="ECO:0007669"/>
    <property type="project" value="InterPro"/>
</dbReference>
<evidence type="ECO:0000313" key="10">
    <source>
        <dbReference type="Proteomes" id="UP000015104"/>
    </source>
</evidence>
<dbReference type="AlphaFoldDB" id="T1L4X4"/>
<dbReference type="EnsemblMetazoa" id="tetur41g00450.1">
    <property type="protein sequence ID" value="tetur41g00450.1"/>
    <property type="gene ID" value="tetur41g00450"/>
</dbReference>
<organism evidence="9 10">
    <name type="scientific">Tetranychus urticae</name>
    <name type="common">Two-spotted spider mite</name>
    <dbReference type="NCBI Taxonomy" id="32264"/>
    <lineage>
        <taxon>Eukaryota</taxon>
        <taxon>Metazoa</taxon>
        <taxon>Ecdysozoa</taxon>
        <taxon>Arthropoda</taxon>
        <taxon>Chelicerata</taxon>
        <taxon>Arachnida</taxon>
        <taxon>Acari</taxon>
        <taxon>Acariformes</taxon>
        <taxon>Trombidiformes</taxon>
        <taxon>Prostigmata</taxon>
        <taxon>Eleutherengona</taxon>
        <taxon>Raphignathae</taxon>
        <taxon>Tetranychoidea</taxon>
        <taxon>Tetranychidae</taxon>
        <taxon>Tetranychus</taxon>
    </lineage>
</organism>
<reference evidence="10" key="1">
    <citation type="submission" date="2011-08" db="EMBL/GenBank/DDBJ databases">
        <authorList>
            <person name="Rombauts S."/>
        </authorList>
    </citation>
    <scope>NUCLEOTIDE SEQUENCE</scope>
    <source>
        <strain evidence="10">London</strain>
    </source>
</reference>
<feature type="DNA-binding region" description="Homeobox" evidence="5">
    <location>
        <begin position="128"/>
        <end position="187"/>
    </location>
</feature>
<feature type="region of interest" description="Disordered" evidence="7">
    <location>
        <begin position="1"/>
        <end position="36"/>
    </location>
</feature>
<dbReference type="FunFam" id="1.10.10.60:FF:000067">
    <property type="entry name" value="NK6 homeobox 1"/>
    <property type="match status" value="1"/>
</dbReference>
<keyword evidence="2 5" id="KW-0238">DNA-binding</keyword>
<feature type="compositionally biased region" description="Low complexity" evidence="7">
    <location>
        <begin position="21"/>
        <end position="30"/>
    </location>
</feature>
<evidence type="ECO:0000256" key="6">
    <source>
        <dbReference type="RuleBase" id="RU000682"/>
    </source>
</evidence>
<dbReference type="Gene3D" id="1.10.10.60">
    <property type="entry name" value="Homeodomain-like"/>
    <property type="match status" value="1"/>
</dbReference>
<sequence length="200" mass="22082">MTNYGNHHPVTTSPMKNYPTSPSSSPSSSPKAYATSHRISDILSRSNSGRQHHHSSTAASVVATSAALYWNSMVQNQALWKERLVCASIGGNGASVIGVPGRSHIHGVPVVNHQNNLTIGLVEKDNKRKHSRPTFSGQQIYILEKTFEQTKYLAGPERAKLAYALGLSGDQVKVWFQNRRTKWRKKHAAEQHMTTAKKNA</sequence>
<proteinExistence type="predicted"/>